<evidence type="ECO:0000256" key="2">
    <source>
        <dbReference type="ARBA" id="ARBA00022448"/>
    </source>
</evidence>
<comment type="caution">
    <text evidence="8">The sequence shown here is derived from an EMBL/GenBank/DDBJ whole genome shotgun (WGS) entry which is preliminary data.</text>
</comment>
<dbReference type="PROSITE" id="PS00371">
    <property type="entry name" value="PTS_EIIA_TYPE_1_HIS"/>
    <property type="match status" value="1"/>
</dbReference>
<keyword evidence="2" id="KW-0813">Transport</keyword>
<comment type="subcellular location">
    <subcellularLocation>
        <location evidence="1">Cytoplasm</location>
    </subcellularLocation>
</comment>
<dbReference type="Pfam" id="PF00358">
    <property type="entry name" value="PTS_EIIA_1"/>
    <property type="match status" value="1"/>
</dbReference>
<gene>
    <name evidence="8" type="ORF">OIH86_00840</name>
</gene>
<dbReference type="PROSITE" id="PS51093">
    <property type="entry name" value="PTS_EIIA_TYPE_1"/>
    <property type="match status" value="1"/>
</dbReference>
<evidence type="ECO:0000313" key="9">
    <source>
        <dbReference type="Proteomes" id="UP001526147"/>
    </source>
</evidence>
<dbReference type="EMBL" id="JAOYEY010000014">
    <property type="protein sequence ID" value="MCV9884218.1"/>
    <property type="molecule type" value="Genomic_DNA"/>
</dbReference>
<dbReference type="InterPro" id="IPR001127">
    <property type="entry name" value="PTS_EIIA_1_perm"/>
</dbReference>
<reference evidence="8 9" key="1">
    <citation type="submission" date="2022-10" db="EMBL/GenBank/DDBJ databases">
        <title>Draft genome assembly of moderately radiation resistant bacterium Metabacillus halosaccharovorans.</title>
        <authorList>
            <person name="Pal S."/>
            <person name="Gopinathan A."/>
        </authorList>
    </citation>
    <scope>NUCLEOTIDE SEQUENCE [LARGE SCALE GENOMIC DNA]</scope>
    <source>
        <strain evidence="8 9">VITHBRA001</strain>
    </source>
</reference>
<evidence type="ECO:0000256" key="1">
    <source>
        <dbReference type="ARBA" id="ARBA00004496"/>
    </source>
</evidence>
<dbReference type="RefSeq" id="WP_078431064.1">
    <property type="nucleotide sequence ID" value="NZ_JAOYEY010000014.1"/>
</dbReference>
<dbReference type="SUPFAM" id="SSF51261">
    <property type="entry name" value="Duplicated hybrid motif"/>
    <property type="match status" value="1"/>
</dbReference>
<dbReference type="PANTHER" id="PTHR45008:SF1">
    <property type="entry name" value="PTS SYSTEM GLUCOSE-SPECIFIC EIIA COMPONENT"/>
    <property type="match status" value="1"/>
</dbReference>
<keyword evidence="3 8" id="KW-0762">Sugar transport</keyword>
<dbReference type="Gene3D" id="2.70.70.10">
    <property type="entry name" value="Glucose Permease (Domain IIA)"/>
    <property type="match status" value="1"/>
</dbReference>
<evidence type="ECO:0000256" key="6">
    <source>
        <dbReference type="ARBA" id="ARBA00022777"/>
    </source>
</evidence>
<dbReference type="InterPro" id="IPR011055">
    <property type="entry name" value="Dup_hybrid_motif"/>
</dbReference>
<organism evidence="8 9">
    <name type="scientific">Metabacillus halosaccharovorans</name>
    <dbReference type="NCBI Taxonomy" id="930124"/>
    <lineage>
        <taxon>Bacteria</taxon>
        <taxon>Bacillati</taxon>
        <taxon>Bacillota</taxon>
        <taxon>Bacilli</taxon>
        <taxon>Bacillales</taxon>
        <taxon>Bacillaceae</taxon>
        <taxon>Metabacillus</taxon>
    </lineage>
</organism>
<keyword evidence="6" id="KW-0418">Kinase</keyword>
<keyword evidence="9" id="KW-1185">Reference proteome</keyword>
<dbReference type="NCBIfam" id="TIGR00830">
    <property type="entry name" value="PTBA"/>
    <property type="match status" value="1"/>
</dbReference>
<dbReference type="InterPro" id="IPR050890">
    <property type="entry name" value="PTS_EIIA_component"/>
</dbReference>
<evidence type="ECO:0000259" key="7">
    <source>
        <dbReference type="PROSITE" id="PS51093"/>
    </source>
</evidence>
<name>A0ABT3DAY8_9BACI</name>
<feature type="domain" description="PTS EIIA type-1" evidence="7">
    <location>
        <begin position="28"/>
        <end position="132"/>
    </location>
</feature>
<evidence type="ECO:0000256" key="4">
    <source>
        <dbReference type="ARBA" id="ARBA00022679"/>
    </source>
</evidence>
<evidence type="ECO:0000256" key="3">
    <source>
        <dbReference type="ARBA" id="ARBA00022597"/>
    </source>
</evidence>
<proteinExistence type="predicted"/>
<evidence type="ECO:0000256" key="5">
    <source>
        <dbReference type="ARBA" id="ARBA00022683"/>
    </source>
</evidence>
<accession>A0ABT3DAY8</accession>
<keyword evidence="4" id="KW-0808">Transferase</keyword>
<keyword evidence="5" id="KW-0598">Phosphotransferase system</keyword>
<protein>
    <submittedName>
        <fullName evidence="8">PTS glucose transporter subunit IIA</fullName>
    </submittedName>
</protein>
<dbReference type="PANTHER" id="PTHR45008">
    <property type="entry name" value="PTS SYSTEM GLUCOSE-SPECIFIC EIIA COMPONENT"/>
    <property type="match status" value="1"/>
</dbReference>
<dbReference type="Proteomes" id="UP001526147">
    <property type="component" value="Unassembled WGS sequence"/>
</dbReference>
<evidence type="ECO:0000313" key="8">
    <source>
        <dbReference type="EMBL" id="MCV9884218.1"/>
    </source>
</evidence>
<sequence length="160" mass="17583">MFKLFTQKKEPIHAPLTGKAVALEQVPDPVFSEKMMGDGMAIEPTENQVYSPVDGEVVSVFPTKHAITIRSKSGAEILIHMGLETVKLNGEGFQVHVAEGDKIKKGNPIAEFDIQQVSNTGTKIITPIILLNREQFKIENKQNNQSVSGGQDVIMEITKI</sequence>